<protein>
    <submittedName>
        <fullName evidence="2">Uncharacterized protein</fullName>
    </submittedName>
</protein>
<accession>A0A427AUG8</accession>
<sequence length="167" mass="19028">MQRQEGLWIQEVYVMVPQRWVFRVCTSKLASDESLGYQHMGTVYHRGRSQIASTSKSHGGDLIIQRYDWSGWRVRLIQCSHSFKGARKVRGQGRKFNGSGKANHSRSFPLSERSTRVNKDQHNSANPTPDLVIGELKQHGGSEFDYSTTAMESCWEPKGRVVTKVED</sequence>
<gene>
    <name evidence="2" type="ORF">B296_00002503</name>
</gene>
<dbReference type="Proteomes" id="UP000287651">
    <property type="component" value="Unassembled WGS sequence"/>
</dbReference>
<reference evidence="2 3" key="1">
    <citation type="journal article" date="2014" name="Agronomy (Basel)">
        <title>A Draft Genome Sequence for Ensete ventricosum, the Drought-Tolerant Tree Against Hunger.</title>
        <authorList>
            <person name="Harrison J."/>
            <person name="Moore K.A."/>
            <person name="Paszkiewicz K."/>
            <person name="Jones T."/>
            <person name="Grant M."/>
            <person name="Ambacheew D."/>
            <person name="Muzemil S."/>
            <person name="Studholme D.J."/>
        </authorList>
    </citation>
    <scope>NUCLEOTIDE SEQUENCE [LARGE SCALE GENOMIC DNA]</scope>
</reference>
<name>A0A427AUG8_ENSVE</name>
<dbReference type="AlphaFoldDB" id="A0A427AUG8"/>
<dbReference type="EMBL" id="AMZH03001282">
    <property type="protein sequence ID" value="RRT79914.1"/>
    <property type="molecule type" value="Genomic_DNA"/>
</dbReference>
<organism evidence="2 3">
    <name type="scientific">Ensete ventricosum</name>
    <name type="common">Abyssinian banana</name>
    <name type="synonym">Musa ensete</name>
    <dbReference type="NCBI Taxonomy" id="4639"/>
    <lineage>
        <taxon>Eukaryota</taxon>
        <taxon>Viridiplantae</taxon>
        <taxon>Streptophyta</taxon>
        <taxon>Embryophyta</taxon>
        <taxon>Tracheophyta</taxon>
        <taxon>Spermatophyta</taxon>
        <taxon>Magnoliopsida</taxon>
        <taxon>Liliopsida</taxon>
        <taxon>Zingiberales</taxon>
        <taxon>Musaceae</taxon>
        <taxon>Ensete</taxon>
    </lineage>
</organism>
<evidence type="ECO:0000313" key="2">
    <source>
        <dbReference type="EMBL" id="RRT79914.1"/>
    </source>
</evidence>
<proteinExistence type="predicted"/>
<evidence type="ECO:0000256" key="1">
    <source>
        <dbReference type="SAM" id="MobiDB-lite"/>
    </source>
</evidence>
<feature type="compositionally biased region" description="Basic and acidic residues" evidence="1">
    <location>
        <begin position="113"/>
        <end position="122"/>
    </location>
</feature>
<comment type="caution">
    <text evidence="2">The sequence shown here is derived from an EMBL/GenBank/DDBJ whole genome shotgun (WGS) entry which is preliminary data.</text>
</comment>
<evidence type="ECO:0000313" key="3">
    <source>
        <dbReference type="Proteomes" id="UP000287651"/>
    </source>
</evidence>
<feature type="region of interest" description="Disordered" evidence="1">
    <location>
        <begin position="91"/>
        <end position="130"/>
    </location>
</feature>